<keyword evidence="3" id="KW-1185">Reference proteome</keyword>
<gene>
    <name evidence="2" type="ORF">NA57DRAFT_75222</name>
</gene>
<organism evidence="2 3">
    <name type="scientific">Rhizodiscina lignyota</name>
    <dbReference type="NCBI Taxonomy" id="1504668"/>
    <lineage>
        <taxon>Eukaryota</taxon>
        <taxon>Fungi</taxon>
        <taxon>Dikarya</taxon>
        <taxon>Ascomycota</taxon>
        <taxon>Pezizomycotina</taxon>
        <taxon>Dothideomycetes</taxon>
        <taxon>Pleosporomycetidae</taxon>
        <taxon>Aulographales</taxon>
        <taxon>Rhizodiscinaceae</taxon>
        <taxon>Rhizodiscina</taxon>
    </lineage>
</organism>
<dbReference type="EMBL" id="ML978125">
    <property type="protein sequence ID" value="KAF2099719.1"/>
    <property type="molecule type" value="Genomic_DNA"/>
</dbReference>
<accession>A0A9P4IF00</accession>
<feature type="region of interest" description="Disordered" evidence="1">
    <location>
        <begin position="56"/>
        <end position="161"/>
    </location>
</feature>
<dbReference type="AlphaFoldDB" id="A0A9P4IF00"/>
<protein>
    <submittedName>
        <fullName evidence="2">Uncharacterized protein</fullName>
    </submittedName>
</protein>
<evidence type="ECO:0000313" key="2">
    <source>
        <dbReference type="EMBL" id="KAF2099719.1"/>
    </source>
</evidence>
<sequence>MLPRFTSAEAATIINLRDVQRCRFSRHVHVNDDNTTLLQELYTFATQKIDPDLVDFSPASVRDQRNRMAAKYDPRDPSEKGKESVLSSKRAQKSKAQKRVQPKPTPKGRAKSVANDDEYETEPSSESNSEPAEDGEPKTKEYRPGYERPKDHLPTEDGSDEKAQRVICNCGIFTTLTACYDTMFFRLNRRELLLQSGPEEEYQGTRGIQG</sequence>
<evidence type="ECO:0000313" key="3">
    <source>
        <dbReference type="Proteomes" id="UP000799772"/>
    </source>
</evidence>
<feature type="compositionally biased region" description="Basic residues" evidence="1">
    <location>
        <begin position="90"/>
        <end position="110"/>
    </location>
</feature>
<reference evidence="2" key="1">
    <citation type="journal article" date="2020" name="Stud. Mycol.">
        <title>101 Dothideomycetes genomes: a test case for predicting lifestyles and emergence of pathogens.</title>
        <authorList>
            <person name="Haridas S."/>
            <person name="Albert R."/>
            <person name="Binder M."/>
            <person name="Bloem J."/>
            <person name="Labutti K."/>
            <person name="Salamov A."/>
            <person name="Andreopoulos B."/>
            <person name="Baker S."/>
            <person name="Barry K."/>
            <person name="Bills G."/>
            <person name="Bluhm B."/>
            <person name="Cannon C."/>
            <person name="Castanera R."/>
            <person name="Culley D."/>
            <person name="Daum C."/>
            <person name="Ezra D."/>
            <person name="Gonzalez J."/>
            <person name="Henrissat B."/>
            <person name="Kuo A."/>
            <person name="Liang C."/>
            <person name="Lipzen A."/>
            <person name="Lutzoni F."/>
            <person name="Magnuson J."/>
            <person name="Mondo S."/>
            <person name="Nolan M."/>
            <person name="Ohm R."/>
            <person name="Pangilinan J."/>
            <person name="Park H.-J."/>
            <person name="Ramirez L."/>
            <person name="Alfaro M."/>
            <person name="Sun H."/>
            <person name="Tritt A."/>
            <person name="Yoshinaga Y."/>
            <person name="Zwiers L.-H."/>
            <person name="Turgeon B."/>
            <person name="Goodwin S."/>
            <person name="Spatafora J."/>
            <person name="Crous P."/>
            <person name="Grigoriev I."/>
        </authorList>
    </citation>
    <scope>NUCLEOTIDE SEQUENCE</scope>
    <source>
        <strain evidence="2">CBS 133067</strain>
    </source>
</reference>
<name>A0A9P4IF00_9PEZI</name>
<dbReference type="Proteomes" id="UP000799772">
    <property type="component" value="Unassembled WGS sequence"/>
</dbReference>
<evidence type="ECO:0000256" key="1">
    <source>
        <dbReference type="SAM" id="MobiDB-lite"/>
    </source>
</evidence>
<comment type="caution">
    <text evidence="2">The sequence shown here is derived from an EMBL/GenBank/DDBJ whole genome shotgun (WGS) entry which is preliminary data.</text>
</comment>
<feature type="compositionally biased region" description="Basic and acidic residues" evidence="1">
    <location>
        <begin position="135"/>
        <end position="161"/>
    </location>
</feature>
<feature type="compositionally biased region" description="Basic and acidic residues" evidence="1">
    <location>
        <begin position="62"/>
        <end position="83"/>
    </location>
</feature>
<proteinExistence type="predicted"/>